<gene>
    <name evidence="1" type="ORF">NUW58_g7415</name>
</gene>
<evidence type="ECO:0000313" key="2">
    <source>
        <dbReference type="Proteomes" id="UP001143856"/>
    </source>
</evidence>
<proteinExistence type="predicted"/>
<sequence>MGSYAGTYVQPVNVWVHGEQDVPGVPPPANDFSQLPWLTEGLGVDEDGNLWGPLDPFPQSGLIIEPPACDTQRLRFEGDDVDTDWVPSASLLNATLPLNSTAVNSTDVASERTPSAKRRNVPNIRWNTRARLEATTLPADDPALNQVTA</sequence>
<organism evidence="1 2">
    <name type="scientific">Xylaria curta</name>
    <dbReference type="NCBI Taxonomy" id="42375"/>
    <lineage>
        <taxon>Eukaryota</taxon>
        <taxon>Fungi</taxon>
        <taxon>Dikarya</taxon>
        <taxon>Ascomycota</taxon>
        <taxon>Pezizomycotina</taxon>
        <taxon>Sordariomycetes</taxon>
        <taxon>Xylariomycetidae</taxon>
        <taxon>Xylariales</taxon>
        <taxon>Xylariaceae</taxon>
        <taxon>Xylaria</taxon>
    </lineage>
</organism>
<accession>A0ACC1NID5</accession>
<protein>
    <submittedName>
        <fullName evidence="1">Uncharacterized protein</fullName>
    </submittedName>
</protein>
<evidence type="ECO:0000313" key="1">
    <source>
        <dbReference type="EMBL" id="KAJ2978694.1"/>
    </source>
</evidence>
<dbReference type="Proteomes" id="UP001143856">
    <property type="component" value="Unassembled WGS sequence"/>
</dbReference>
<comment type="caution">
    <text evidence="1">The sequence shown here is derived from an EMBL/GenBank/DDBJ whole genome shotgun (WGS) entry which is preliminary data.</text>
</comment>
<keyword evidence="2" id="KW-1185">Reference proteome</keyword>
<name>A0ACC1NID5_9PEZI</name>
<dbReference type="EMBL" id="JAPDGR010001919">
    <property type="protein sequence ID" value="KAJ2978694.1"/>
    <property type="molecule type" value="Genomic_DNA"/>
</dbReference>
<reference evidence="1" key="1">
    <citation type="submission" date="2022-10" db="EMBL/GenBank/DDBJ databases">
        <title>Genome Sequence of Xylaria curta.</title>
        <authorList>
            <person name="Buettner E."/>
        </authorList>
    </citation>
    <scope>NUCLEOTIDE SEQUENCE</scope>
    <source>
        <strain evidence="1">Babe10</strain>
    </source>
</reference>